<reference evidence="1 2" key="1">
    <citation type="submission" date="2024-08" db="EMBL/GenBank/DDBJ databases">
        <authorList>
            <person name="Will J Nash"/>
            <person name="Angela Man"/>
            <person name="Seanna McTaggart"/>
            <person name="Kendall Baker"/>
            <person name="Tom Barker"/>
            <person name="Leah Catchpole"/>
            <person name="Alex Durrant"/>
            <person name="Karim Gharbi"/>
            <person name="Naomi Irish"/>
            <person name="Gemy Kaithakottil"/>
            <person name="Debby Ku"/>
            <person name="Aaliyah Providence"/>
            <person name="Felix Shaw"/>
            <person name="David Swarbreck"/>
            <person name="Chris Watkins"/>
            <person name="Ann M. McCartney"/>
            <person name="Giulio Formenti"/>
            <person name="Alice Mouton"/>
            <person name="Noel Vella"/>
            <person name="Bjorn M von Reumont"/>
            <person name="Adriana Vella"/>
            <person name="Wilfried Haerty"/>
        </authorList>
    </citation>
    <scope>NUCLEOTIDE SEQUENCE [LARGE SCALE GENOMIC DNA]</scope>
</reference>
<dbReference type="InterPro" id="IPR009622">
    <property type="entry name" value="NDUFAF4"/>
</dbReference>
<dbReference type="PANTHER" id="PTHR13338">
    <property type="entry name" value="UPF0240 PROTEIN"/>
    <property type="match status" value="1"/>
</dbReference>
<sequence>MGKIYSILTRPIRNFNIENRARRVISRKKPIPAPVHASVEKQRMMVEKLNPNFMAEHYKKDPKLHDHLKSVYVESEDIGPPKTSSRSLPQYRGEPIAGYYDYYNDIAVSGKCSLKQAIKFLTMHKEDPVKYSIEKISEEYQLDKQLVENIVTNFKVFHVVNAESEEIIKGKKHYQKLIN</sequence>
<dbReference type="Pfam" id="PF06784">
    <property type="entry name" value="UPF0240"/>
    <property type="match status" value="1"/>
</dbReference>
<keyword evidence="2" id="KW-1185">Reference proteome</keyword>
<name>A0ABP1N0U3_XYLVO</name>
<dbReference type="Proteomes" id="UP001642520">
    <property type="component" value="Unassembled WGS sequence"/>
</dbReference>
<accession>A0ABP1N0U3</accession>
<protein>
    <recommendedName>
        <fullName evidence="3">Protein NDUFAF4 homolog</fullName>
    </recommendedName>
</protein>
<evidence type="ECO:0008006" key="3">
    <source>
        <dbReference type="Google" id="ProtNLM"/>
    </source>
</evidence>
<dbReference type="PANTHER" id="PTHR13338:SF4">
    <property type="entry name" value="NADH DEHYDROGENASE [UBIQUINONE] 1 ALPHA SUBCOMPLEX ASSEMBLY FACTOR 4"/>
    <property type="match status" value="1"/>
</dbReference>
<organism evidence="1 2">
    <name type="scientific">Xylocopa violacea</name>
    <name type="common">Violet carpenter bee</name>
    <name type="synonym">Apis violacea</name>
    <dbReference type="NCBI Taxonomy" id="135666"/>
    <lineage>
        <taxon>Eukaryota</taxon>
        <taxon>Metazoa</taxon>
        <taxon>Ecdysozoa</taxon>
        <taxon>Arthropoda</taxon>
        <taxon>Hexapoda</taxon>
        <taxon>Insecta</taxon>
        <taxon>Pterygota</taxon>
        <taxon>Neoptera</taxon>
        <taxon>Endopterygota</taxon>
        <taxon>Hymenoptera</taxon>
        <taxon>Apocrita</taxon>
        <taxon>Aculeata</taxon>
        <taxon>Apoidea</taxon>
        <taxon>Anthophila</taxon>
        <taxon>Apidae</taxon>
        <taxon>Xylocopa</taxon>
        <taxon>Xylocopa</taxon>
    </lineage>
</organism>
<proteinExistence type="predicted"/>
<comment type="caution">
    <text evidence="1">The sequence shown here is derived from an EMBL/GenBank/DDBJ whole genome shotgun (WGS) entry which is preliminary data.</text>
</comment>
<dbReference type="EMBL" id="CAXAJV020001281">
    <property type="protein sequence ID" value="CAL7934022.1"/>
    <property type="molecule type" value="Genomic_DNA"/>
</dbReference>
<evidence type="ECO:0000313" key="2">
    <source>
        <dbReference type="Proteomes" id="UP001642520"/>
    </source>
</evidence>
<gene>
    <name evidence="1" type="ORF">XYLVIOL_LOCUS800</name>
</gene>
<evidence type="ECO:0000313" key="1">
    <source>
        <dbReference type="EMBL" id="CAL7934022.1"/>
    </source>
</evidence>